<protein>
    <submittedName>
        <fullName evidence="2">Nucleotidyltransferase domain protein</fullName>
    </submittedName>
</protein>
<dbReference type="GO" id="GO:0016740">
    <property type="term" value="F:transferase activity"/>
    <property type="evidence" value="ECO:0007669"/>
    <property type="project" value="UniProtKB-KW"/>
</dbReference>
<evidence type="ECO:0000313" key="3">
    <source>
        <dbReference type="Proteomes" id="UP000050360"/>
    </source>
</evidence>
<dbReference type="InterPro" id="IPR041633">
    <property type="entry name" value="Polbeta"/>
</dbReference>
<feature type="domain" description="Polymerase beta nucleotidyltransferase" evidence="1">
    <location>
        <begin position="61"/>
        <end position="115"/>
    </location>
</feature>
<gene>
    <name evidence="2" type="ORF">MPEBLZ_02569</name>
</gene>
<dbReference type="Gene3D" id="3.30.460.10">
    <property type="entry name" value="Beta Polymerase, domain 2"/>
    <property type="match status" value="1"/>
</dbReference>
<reference evidence="2 3" key="1">
    <citation type="submission" date="2015-09" db="EMBL/GenBank/DDBJ databases">
        <title>A metagenomics-based metabolic model of nitrate-dependent anaerobic oxidation of methane by Methanoperedens-like archaea.</title>
        <authorList>
            <person name="Arshad A."/>
            <person name="Speth D.R."/>
            <person name="De Graaf R.M."/>
            <person name="Op Den Camp H.J."/>
            <person name="Jetten M.S."/>
            <person name="Welte C.U."/>
        </authorList>
    </citation>
    <scope>NUCLEOTIDE SEQUENCE [LARGE SCALE GENOMIC DNA]</scope>
</reference>
<comment type="caution">
    <text evidence="2">The sequence shown here is derived from an EMBL/GenBank/DDBJ whole genome shotgun (WGS) entry which is preliminary data.</text>
</comment>
<dbReference type="Proteomes" id="UP000050360">
    <property type="component" value="Unassembled WGS sequence"/>
</dbReference>
<dbReference type="InterPro" id="IPR043519">
    <property type="entry name" value="NT_sf"/>
</dbReference>
<keyword evidence="2" id="KW-0808">Transferase</keyword>
<evidence type="ECO:0000259" key="1">
    <source>
        <dbReference type="Pfam" id="PF18765"/>
    </source>
</evidence>
<sequence length="289" mass="34010">MMVSAYIRHGRSAPGIEKVGLYCTRCRRFEIERLMHPAFTDFVRKFPILKHVEIALKPYMDTVRGLYFHGSRARGDHREDSDYDLVLITGKKIDDKLKSELKEHNIQVEVFTLSQLKKQLDLTPSYLLTVLRESVPLIGAELREKLVRKKMNDIALQVELKDCIRQLDYLKMMLKNEPDDFIKARVIHSAILRLRQAYSIKRLYHSDVPELSMEFRKYFNHNFEELYELYRIVRDMVHGDGLNEEELPEKVRTMAKSRLNKLVNSVDSYAKNVLDRIMISEKIAPLNPK</sequence>
<dbReference type="CDD" id="cd05403">
    <property type="entry name" value="NT_KNTase_like"/>
    <property type="match status" value="1"/>
</dbReference>
<accession>A0A0P8AF43</accession>
<evidence type="ECO:0000313" key="2">
    <source>
        <dbReference type="EMBL" id="KPQ42887.1"/>
    </source>
</evidence>
<proteinExistence type="predicted"/>
<dbReference type="EMBL" id="LKCM01000199">
    <property type="protein sequence ID" value="KPQ42887.1"/>
    <property type="molecule type" value="Genomic_DNA"/>
</dbReference>
<name>A0A0P8AF43_9EURY</name>
<dbReference type="SUPFAM" id="SSF81301">
    <property type="entry name" value="Nucleotidyltransferase"/>
    <property type="match status" value="1"/>
</dbReference>
<dbReference type="Pfam" id="PF18765">
    <property type="entry name" value="Polbeta"/>
    <property type="match status" value="1"/>
</dbReference>
<dbReference type="AlphaFoldDB" id="A0A0P8AF43"/>
<organism evidence="2 3">
    <name type="scientific">Candidatus Methanoperedens nitratireducens</name>
    <dbReference type="NCBI Taxonomy" id="1392998"/>
    <lineage>
        <taxon>Archaea</taxon>
        <taxon>Methanobacteriati</taxon>
        <taxon>Methanobacteriota</taxon>
        <taxon>Stenosarchaea group</taxon>
        <taxon>Methanomicrobia</taxon>
        <taxon>Methanosarcinales</taxon>
        <taxon>ANME-2 cluster</taxon>
        <taxon>Candidatus Methanoperedentaceae</taxon>
        <taxon>Candidatus Methanoperedens</taxon>
    </lineage>
</organism>